<feature type="region of interest" description="Disordered" evidence="2">
    <location>
        <begin position="264"/>
        <end position="356"/>
    </location>
</feature>
<gene>
    <name evidence="3" type="ORF">EGYM00163_LOCUS40269</name>
</gene>
<evidence type="ECO:0000313" key="3">
    <source>
        <dbReference type="EMBL" id="CAE0828991.1"/>
    </source>
</evidence>
<organism evidence="3">
    <name type="scientific">Eutreptiella gymnastica</name>
    <dbReference type="NCBI Taxonomy" id="73025"/>
    <lineage>
        <taxon>Eukaryota</taxon>
        <taxon>Discoba</taxon>
        <taxon>Euglenozoa</taxon>
        <taxon>Euglenida</taxon>
        <taxon>Spirocuta</taxon>
        <taxon>Euglenophyceae</taxon>
        <taxon>Eutreptiales</taxon>
        <taxon>Eutreptiaceae</taxon>
        <taxon>Eutreptiella</taxon>
    </lineage>
</organism>
<evidence type="ECO:0000256" key="1">
    <source>
        <dbReference type="SAM" id="Coils"/>
    </source>
</evidence>
<keyword evidence="1" id="KW-0175">Coiled coil</keyword>
<feature type="compositionally biased region" description="Basic and acidic residues" evidence="2">
    <location>
        <begin position="448"/>
        <end position="465"/>
    </location>
</feature>
<name>A0A7S4LHA0_9EUGL</name>
<dbReference type="AlphaFoldDB" id="A0A7S4LHA0"/>
<feature type="coiled-coil region" evidence="1">
    <location>
        <begin position="92"/>
        <end position="246"/>
    </location>
</feature>
<dbReference type="PANTHER" id="PTHR34707">
    <property type="entry name" value="VIMENTIN-TYPE INTERMEDIATE FILAMENT-ASSOCIATED COILED-COIL PROTEIN"/>
    <property type="match status" value="1"/>
</dbReference>
<accession>A0A7S4LHA0</accession>
<reference evidence="3" key="1">
    <citation type="submission" date="2021-01" db="EMBL/GenBank/DDBJ databases">
        <authorList>
            <person name="Corre E."/>
            <person name="Pelletier E."/>
            <person name="Niang G."/>
            <person name="Scheremetjew M."/>
            <person name="Finn R."/>
            <person name="Kale V."/>
            <person name="Holt S."/>
            <person name="Cochrane G."/>
            <person name="Meng A."/>
            <person name="Brown T."/>
            <person name="Cohen L."/>
        </authorList>
    </citation>
    <scope>NUCLEOTIDE SEQUENCE</scope>
    <source>
        <strain evidence="3">CCMP1594</strain>
    </source>
</reference>
<dbReference type="GO" id="GO:0045098">
    <property type="term" value="C:type III intermediate filament"/>
    <property type="evidence" value="ECO:0007669"/>
    <property type="project" value="TreeGrafter"/>
</dbReference>
<evidence type="ECO:0000256" key="2">
    <source>
        <dbReference type="SAM" id="MobiDB-lite"/>
    </source>
</evidence>
<protein>
    <submittedName>
        <fullName evidence="3">Uncharacterized protein</fullName>
    </submittedName>
</protein>
<sequence>MYRATSAHDDPTRLHVELDKLRKELYLKDRELAQLQHKPSNARPSAAESSFAAEIDSCLEAIRVRDDRIQRLQAQLEGKGPRHFEGRTGDETVGAQRRIVALQEEVTQIEKEKLDLSTQVRTLERQLQVRDRTSLNKVQEQKDEVSRINTRLQHMQSEWNRDKALASEEKVKLNARLQAVQNEFEREKAAHAQTGRLLKDKESQLRATQQQLRDREQEVKQAKQEVQRLEHRLQDVTNQLADKHAEASRMSTLTALQGEVAATTRTISRHPSEEDMYVRHQSPYPSAHKSPGRRLVAPTIRPSGGYVHRQESDSDHYVSSGAGRDHHTLVRAGKSPGRGSSHPRKSSLPSNSFDNVNPVDRLEAALAGIGGPAESYGARRPAAGRSSSPHSTGRVGPGALGLRMGSARSRSMRDTETEQSSPRSDNITPRTAEDPLLKTYPHTRHTAFSKDQDPVSSRHTDDETGRYLMGSRSRMASPSRDDRMTNTISYPVTRSLSPANPSTDELRAELEAVKRETARLRRELV</sequence>
<proteinExistence type="predicted"/>
<feature type="compositionally biased region" description="Polar residues" evidence="2">
    <location>
        <begin position="418"/>
        <end position="429"/>
    </location>
</feature>
<dbReference type="PANTHER" id="PTHR34707:SF1">
    <property type="entry name" value="VIMENTIN-TYPE INTERMEDIATE FILAMENT-ASSOCIATED COILED-COIL PROTEIN"/>
    <property type="match status" value="1"/>
</dbReference>
<feature type="region of interest" description="Disordered" evidence="2">
    <location>
        <begin position="372"/>
        <end position="486"/>
    </location>
</feature>
<dbReference type="EMBL" id="HBJA01117039">
    <property type="protein sequence ID" value="CAE0828991.1"/>
    <property type="molecule type" value="Transcribed_RNA"/>
</dbReference>